<dbReference type="InterPro" id="IPR003379">
    <property type="entry name" value="Carboxylase_cons_dom"/>
</dbReference>
<dbReference type="EMBL" id="PUIO01000050">
    <property type="protein sequence ID" value="PQP18362.1"/>
    <property type="molecule type" value="Genomic_DNA"/>
</dbReference>
<feature type="domain" description="Pyruvate carboxyltransferase" evidence="1">
    <location>
        <begin position="22"/>
        <end position="284"/>
    </location>
</feature>
<dbReference type="AlphaFoldDB" id="A0A2S8IVF9"/>
<dbReference type="GO" id="GO:0005737">
    <property type="term" value="C:cytoplasm"/>
    <property type="evidence" value="ECO:0007669"/>
    <property type="project" value="TreeGrafter"/>
</dbReference>
<dbReference type="GO" id="GO:0006094">
    <property type="term" value="P:gluconeogenesis"/>
    <property type="evidence" value="ECO:0007669"/>
    <property type="project" value="TreeGrafter"/>
</dbReference>
<dbReference type="InterPro" id="IPR000891">
    <property type="entry name" value="PYR_CT"/>
</dbReference>
<dbReference type="SUPFAM" id="SSF51569">
    <property type="entry name" value="Aldolase"/>
    <property type="match status" value="1"/>
</dbReference>
<dbReference type="Pfam" id="PF02436">
    <property type="entry name" value="PYC_OADA"/>
    <property type="match status" value="1"/>
</dbReference>
<dbReference type="GO" id="GO:0004736">
    <property type="term" value="F:pyruvate carboxylase activity"/>
    <property type="evidence" value="ECO:0007669"/>
    <property type="project" value="TreeGrafter"/>
</dbReference>
<gene>
    <name evidence="2" type="ORF">C5613_32530</name>
</gene>
<accession>A0A2S8IVF9</accession>
<dbReference type="InterPro" id="IPR055268">
    <property type="entry name" value="PCB-like"/>
</dbReference>
<evidence type="ECO:0000313" key="3">
    <source>
        <dbReference type="Proteomes" id="UP000239290"/>
    </source>
</evidence>
<protein>
    <submittedName>
        <fullName evidence="2">Carboxylase</fullName>
    </submittedName>
</protein>
<proteinExistence type="predicted"/>
<dbReference type="InterPro" id="IPR013785">
    <property type="entry name" value="Aldolase_TIM"/>
</dbReference>
<dbReference type="PROSITE" id="PS50991">
    <property type="entry name" value="PYR_CT"/>
    <property type="match status" value="1"/>
</dbReference>
<evidence type="ECO:0000259" key="1">
    <source>
        <dbReference type="PROSITE" id="PS50991"/>
    </source>
</evidence>
<dbReference type="Gene3D" id="3.20.20.70">
    <property type="entry name" value="Aldolase class I"/>
    <property type="match status" value="1"/>
</dbReference>
<dbReference type="PANTHER" id="PTHR43778:SF2">
    <property type="entry name" value="PYRUVATE CARBOXYLASE, MITOCHONDRIAL"/>
    <property type="match status" value="1"/>
</dbReference>
<name>A0A2S8IVF9_RHOOP</name>
<dbReference type="Proteomes" id="UP000239290">
    <property type="component" value="Unassembled WGS sequence"/>
</dbReference>
<dbReference type="RefSeq" id="WP_105420785.1">
    <property type="nucleotide sequence ID" value="NZ_PUIO01000050.1"/>
</dbReference>
<dbReference type="PANTHER" id="PTHR43778">
    <property type="entry name" value="PYRUVATE CARBOXYLASE"/>
    <property type="match status" value="1"/>
</dbReference>
<comment type="caution">
    <text evidence="2">The sequence shown here is derived from an EMBL/GenBank/DDBJ whole genome shotgun (WGS) entry which is preliminary data.</text>
</comment>
<sequence>MLTNLRHLVEAEFARTGNRRTIALTDGTLRDAHQCLWATRMRTEHMLPITRRMADAGFGAVEAIAMVGFDAGVLFLNQDPFERVRLLADRITTAPLRAAVRSNLLHGFYPQPDDINELFVERMFVNGIRDFAVLDSLHSWDNVAPGIRVAKRLGAKVTIALVFNLAPGYDDDFYVRQAREVIDRFGVDTICLADAGGSLTVERTRTLVPALRAAIGDTRLELNTHCLTGMGPQVALEAAVYGADQILTAIDPLANGNSLPSAQMMARDLRALGFEVDVDDRSLDEVGDYLGKLAAQLDYPVGVPAEYDPANYQTQYAGGAMTNLEAQLKAAGIADTLPAVIEEIGRVREELGSPVMATPFPAIVAAQAVMNVLNPERYAVVPDEVKKYVCGYFGALPLPVDDNVKDLVMNNGSRDISETPPQLDPILPELRKRYGHLSPDEMILRYMYGDQKIDALVPVEDTFSVQQSIVELVAGLGRMRSKHNVRLVAPGIELRANG</sequence>
<dbReference type="SUPFAM" id="SSF89000">
    <property type="entry name" value="post-HMGL domain-like"/>
    <property type="match status" value="1"/>
</dbReference>
<reference evidence="3" key="1">
    <citation type="submission" date="2018-02" db="EMBL/GenBank/DDBJ databases">
        <title>Draft genome sequencing of Rhodococcus opacus KU647198.</title>
        <authorList>
            <person name="Zheng B.-X."/>
        </authorList>
    </citation>
    <scope>NUCLEOTIDE SEQUENCE [LARGE SCALE GENOMIC DNA]</scope>
    <source>
        <strain evidence="3">04-OD7</strain>
    </source>
</reference>
<evidence type="ECO:0000313" key="2">
    <source>
        <dbReference type="EMBL" id="PQP18362.1"/>
    </source>
</evidence>
<organism evidence="2 3">
    <name type="scientific">Rhodococcus opacus</name>
    <name type="common">Nocardia opaca</name>
    <dbReference type="NCBI Taxonomy" id="37919"/>
    <lineage>
        <taxon>Bacteria</taxon>
        <taxon>Bacillati</taxon>
        <taxon>Actinomycetota</taxon>
        <taxon>Actinomycetes</taxon>
        <taxon>Mycobacteriales</taxon>
        <taxon>Nocardiaceae</taxon>
        <taxon>Rhodococcus</taxon>
    </lineage>
</organism>